<dbReference type="Proteomes" id="UP000489600">
    <property type="component" value="Unassembled WGS sequence"/>
</dbReference>
<evidence type="ECO:0000313" key="6">
    <source>
        <dbReference type="Proteomes" id="UP000489600"/>
    </source>
</evidence>
<comment type="pathway">
    <text evidence="1">Glycan metabolism; pectin degradation; 2-dehydro-3-deoxy-D-gluconate from pectin: step 1/5.</text>
</comment>
<comment type="caution">
    <text evidence="5">The sequence shown here is derived from an EMBL/GenBank/DDBJ whole genome shotgun (WGS) entry which is preliminary data.</text>
</comment>
<dbReference type="InterPro" id="IPR000070">
    <property type="entry name" value="Pectinesterase_cat"/>
</dbReference>
<dbReference type="InterPro" id="IPR012334">
    <property type="entry name" value="Pectin_lyas_fold"/>
</dbReference>
<sequence>MIMFVGEGIGKTVIKANRNTVDGRLKTYETATVGVSGNDFIAKGISFVNFAGPKKQQAVALRSSSNHSAFYRCAFEGYQDTLYVHYGQQFYRECDISTIDFICGNAAVVLQNCSLFARKPLPNQKIVCTAASALKSTNIPFHLFL</sequence>
<dbReference type="EMBL" id="CABITT030000002">
    <property type="protein sequence ID" value="VVA94324.1"/>
    <property type="molecule type" value="Genomic_DNA"/>
</dbReference>
<keyword evidence="2" id="KW-0378">Hydrolase</keyword>
<reference evidence="5" key="1">
    <citation type="submission" date="2019-07" db="EMBL/GenBank/DDBJ databases">
        <authorList>
            <person name="Dittberner H."/>
        </authorList>
    </citation>
    <scope>NUCLEOTIDE SEQUENCE [LARGE SCALE GENOMIC DNA]</scope>
</reference>
<dbReference type="GO" id="GO:0045490">
    <property type="term" value="P:pectin catabolic process"/>
    <property type="evidence" value="ECO:0007669"/>
    <property type="project" value="UniProtKB-UniPathway"/>
</dbReference>
<dbReference type="GO" id="GO:0042545">
    <property type="term" value="P:cell wall modification"/>
    <property type="evidence" value="ECO:0007669"/>
    <property type="project" value="InterPro"/>
</dbReference>
<accession>A0A565AZN4</accession>
<dbReference type="SUPFAM" id="SSF51126">
    <property type="entry name" value="Pectin lyase-like"/>
    <property type="match status" value="1"/>
</dbReference>
<dbReference type="AlphaFoldDB" id="A0A565AZN4"/>
<proteinExistence type="predicted"/>
<dbReference type="Pfam" id="PF01095">
    <property type="entry name" value="Pectinesterase"/>
    <property type="match status" value="1"/>
</dbReference>
<organism evidence="5 6">
    <name type="scientific">Arabis nemorensis</name>
    <dbReference type="NCBI Taxonomy" id="586526"/>
    <lineage>
        <taxon>Eukaryota</taxon>
        <taxon>Viridiplantae</taxon>
        <taxon>Streptophyta</taxon>
        <taxon>Embryophyta</taxon>
        <taxon>Tracheophyta</taxon>
        <taxon>Spermatophyta</taxon>
        <taxon>Magnoliopsida</taxon>
        <taxon>eudicotyledons</taxon>
        <taxon>Gunneridae</taxon>
        <taxon>Pentapetalae</taxon>
        <taxon>rosids</taxon>
        <taxon>malvids</taxon>
        <taxon>Brassicales</taxon>
        <taxon>Brassicaceae</taxon>
        <taxon>Arabideae</taxon>
        <taxon>Arabis</taxon>
    </lineage>
</organism>
<evidence type="ECO:0000256" key="1">
    <source>
        <dbReference type="ARBA" id="ARBA00005184"/>
    </source>
</evidence>
<dbReference type="PANTHER" id="PTHR31707">
    <property type="entry name" value="PECTINESTERASE"/>
    <property type="match status" value="1"/>
</dbReference>
<evidence type="ECO:0000313" key="5">
    <source>
        <dbReference type="EMBL" id="VVA94324.1"/>
    </source>
</evidence>
<keyword evidence="3" id="KW-0063">Aspartyl esterase</keyword>
<name>A0A565AZN4_9BRAS</name>
<protein>
    <recommendedName>
        <fullName evidence="4">Pectinesterase catalytic domain-containing protein</fullName>
    </recommendedName>
</protein>
<dbReference type="GO" id="GO:0030599">
    <property type="term" value="F:pectinesterase activity"/>
    <property type="evidence" value="ECO:0007669"/>
    <property type="project" value="InterPro"/>
</dbReference>
<keyword evidence="6" id="KW-1185">Reference proteome</keyword>
<evidence type="ECO:0000256" key="2">
    <source>
        <dbReference type="ARBA" id="ARBA00022801"/>
    </source>
</evidence>
<evidence type="ECO:0000256" key="3">
    <source>
        <dbReference type="ARBA" id="ARBA00023085"/>
    </source>
</evidence>
<dbReference type="UniPathway" id="UPA00545">
    <property type="reaction ID" value="UER00823"/>
</dbReference>
<gene>
    <name evidence="5" type="ORF">ANE_LOCUS4769</name>
</gene>
<dbReference type="Gene3D" id="2.160.20.10">
    <property type="entry name" value="Single-stranded right-handed beta-helix, Pectin lyase-like"/>
    <property type="match status" value="1"/>
</dbReference>
<dbReference type="InterPro" id="IPR011050">
    <property type="entry name" value="Pectin_lyase_fold/virulence"/>
</dbReference>
<evidence type="ECO:0000259" key="4">
    <source>
        <dbReference type="Pfam" id="PF01095"/>
    </source>
</evidence>
<dbReference type="OrthoDB" id="2019149at2759"/>
<feature type="domain" description="Pectinesterase catalytic" evidence="4">
    <location>
        <begin position="2"/>
        <end position="132"/>
    </location>
</feature>